<gene>
    <name evidence="3" type="ORF">SAMN05660642_02562</name>
</gene>
<keyword evidence="4" id="KW-1185">Reference proteome</keyword>
<feature type="compositionally biased region" description="Low complexity" evidence="1">
    <location>
        <begin position="209"/>
        <end position="222"/>
    </location>
</feature>
<organism evidence="3 4">
    <name type="scientific">Geodermatophilus siccatus</name>
    <dbReference type="NCBI Taxonomy" id="1137991"/>
    <lineage>
        <taxon>Bacteria</taxon>
        <taxon>Bacillati</taxon>
        <taxon>Actinomycetota</taxon>
        <taxon>Actinomycetes</taxon>
        <taxon>Geodermatophilales</taxon>
        <taxon>Geodermatophilaceae</taxon>
        <taxon>Geodermatophilus</taxon>
    </lineage>
</organism>
<dbReference type="AlphaFoldDB" id="A0A1G9TLT8"/>
<evidence type="ECO:0000313" key="3">
    <source>
        <dbReference type="EMBL" id="SDM48707.1"/>
    </source>
</evidence>
<feature type="transmembrane region" description="Helical" evidence="2">
    <location>
        <begin position="147"/>
        <end position="168"/>
    </location>
</feature>
<feature type="region of interest" description="Disordered" evidence="1">
    <location>
        <begin position="194"/>
        <end position="222"/>
    </location>
</feature>
<keyword evidence="2" id="KW-1133">Transmembrane helix</keyword>
<dbReference type="STRING" id="1137991.SAMN05660642_02562"/>
<keyword evidence="2" id="KW-0812">Transmembrane</keyword>
<name>A0A1G9TLT8_9ACTN</name>
<feature type="transmembrane region" description="Helical" evidence="2">
    <location>
        <begin position="38"/>
        <end position="63"/>
    </location>
</feature>
<feature type="transmembrane region" description="Helical" evidence="2">
    <location>
        <begin position="12"/>
        <end position="32"/>
    </location>
</feature>
<sequence length="222" mass="22424">MPETPAAAVRRYRAVRLLVGWAAIGSSTLYVASDVLELAAGGLFTAQLVVTYLAEAAIPFVLLGLHSVQHREGGWLSLAGAVLYGGAFVGFSATVLHPLITGVRDADEVFAAFGANYDAHAVLALVGGLAFGVAVVRAAVFPRWTGIALIAGLLVTTALVAAGLSEAWQTTGTAVRSLAFAGMGVACVRAAGRPDVTPPAGPDPATSAGGSRPPGRVVPPKA</sequence>
<feature type="transmembrane region" description="Helical" evidence="2">
    <location>
        <begin position="75"/>
        <end position="100"/>
    </location>
</feature>
<dbReference type="Proteomes" id="UP000198680">
    <property type="component" value="Unassembled WGS sequence"/>
</dbReference>
<feature type="transmembrane region" description="Helical" evidence="2">
    <location>
        <begin position="120"/>
        <end position="140"/>
    </location>
</feature>
<accession>A0A1G9TLT8</accession>
<dbReference type="EMBL" id="FNHE01000006">
    <property type="protein sequence ID" value="SDM48707.1"/>
    <property type="molecule type" value="Genomic_DNA"/>
</dbReference>
<evidence type="ECO:0000256" key="1">
    <source>
        <dbReference type="SAM" id="MobiDB-lite"/>
    </source>
</evidence>
<proteinExistence type="predicted"/>
<evidence type="ECO:0000256" key="2">
    <source>
        <dbReference type="SAM" id="Phobius"/>
    </source>
</evidence>
<reference evidence="4" key="1">
    <citation type="submission" date="2016-10" db="EMBL/GenBank/DDBJ databases">
        <authorList>
            <person name="Varghese N."/>
            <person name="Submissions S."/>
        </authorList>
    </citation>
    <scope>NUCLEOTIDE SEQUENCE [LARGE SCALE GENOMIC DNA]</scope>
    <source>
        <strain evidence="4">DSM 45419</strain>
    </source>
</reference>
<dbReference type="RefSeq" id="WP_091218647.1">
    <property type="nucleotide sequence ID" value="NZ_FNHE01000006.1"/>
</dbReference>
<keyword evidence="2" id="KW-0472">Membrane</keyword>
<protein>
    <submittedName>
        <fullName evidence="3">Uncharacterized protein</fullName>
    </submittedName>
</protein>
<evidence type="ECO:0000313" key="4">
    <source>
        <dbReference type="Proteomes" id="UP000198680"/>
    </source>
</evidence>